<dbReference type="EC" id="1.3.1.98" evidence="16"/>
<dbReference type="UniPathway" id="UPA00219"/>
<evidence type="ECO:0000256" key="7">
    <source>
        <dbReference type="ARBA" id="ARBA00022630"/>
    </source>
</evidence>
<comment type="catalytic activity">
    <reaction evidence="15 16">
        <text>UDP-N-acetyl-alpha-D-muramate + NADP(+) = UDP-N-acetyl-3-O-(1-carboxyvinyl)-alpha-D-glucosamine + NADPH + H(+)</text>
        <dbReference type="Rhea" id="RHEA:12248"/>
        <dbReference type="ChEBI" id="CHEBI:15378"/>
        <dbReference type="ChEBI" id="CHEBI:57783"/>
        <dbReference type="ChEBI" id="CHEBI:58349"/>
        <dbReference type="ChEBI" id="CHEBI:68483"/>
        <dbReference type="ChEBI" id="CHEBI:70757"/>
        <dbReference type="EC" id="1.3.1.98"/>
    </reaction>
</comment>
<dbReference type="Proteomes" id="UP000327030">
    <property type="component" value="Chromosome 1"/>
</dbReference>
<evidence type="ECO:0000256" key="8">
    <source>
        <dbReference type="ARBA" id="ARBA00022827"/>
    </source>
</evidence>
<evidence type="ECO:0000259" key="17">
    <source>
        <dbReference type="PROSITE" id="PS51387"/>
    </source>
</evidence>
<dbReference type="InterPro" id="IPR011601">
    <property type="entry name" value="MurB_C"/>
</dbReference>
<dbReference type="GO" id="GO:0051301">
    <property type="term" value="P:cell division"/>
    <property type="evidence" value="ECO:0007669"/>
    <property type="project" value="UniProtKB-KW"/>
</dbReference>
<evidence type="ECO:0000256" key="2">
    <source>
        <dbReference type="ARBA" id="ARBA00003921"/>
    </source>
</evidence>
<evidence type="ECO:0000313" key="18">
    <source>
        <dbReference type="EMBL" id="QFJ54727.1"/>
    </source>
</evidence>
<sequence>MHKEFSKLDLYNDLRTNFSEVEFLLDEPMKKHTTFRIGGPADIYVEPSISQMVPLIAYLKDNSVPFMVIGNGSNLLVSDDGIEGVVISMGRNASDIIIDDEIITIEAGAMLSSVASRAADAGLSGLEFASGIPGSMGGAVYMNAGAYGGEIKDVLIEANILTAEGEVKTISCEDLNLSYRHSALMENPAVVLSARIRLEHGDKAAIKAQIDDIRKKRIEKQPLNFPSAGSTFKRPEGYFAGKLIDDAGLRGYTVGGAQVSEKHCGFVVNKSEATAADVLQLMKDVDAKVYESFGVHLTPEVRIVGRNIN</sequence>
<evidence type="ECO:0000256" key="16">
    <source>
        <dbReference type="HAMAP-Rule" id="MF_00037"/>
    </source>
</evidence>
<organism evidence="18 19">
    <name type="scientific">Pseudobutyrivibrio xylanivorans</name>
    <dbReference type="NCBI Taxonomy" id="185007"/>
    <lineage>
        <taxon>Bacteria</taxon>
        <taxon>Bacillati</taxon>
        <taxon>Bacillota</taxon>
        <taxon>Clostridia</taxon>
        <taxon>Lachnospirales</taxon>
        <taxon>Lachnospiraceae</taxon>
        <taxon>Pseudobutyrivibrio</taxon>
    </lineage>
</organism>
<dbReference type="Gene3D" id="3.90.78.10">
    <property type="entry name" value="UDP-N-acetylenolpyruvoylglucosamine reductase, C-terminal domain"/>
    <property type="match status" value="1"/>
</dbReference>
<dbReference type="SUPFAM" id="SSF56194">
    <property type="entry name" value="Uridine diphospho-N-Acetylenolpyruvylglucosamine reductase, MurB, C-terminal domain"/>
    <property type="match status" value="1"/>
</dbReference>
<dbReference type="Gene3D" id="3.30.43.10">
    <property type="entry name" value="Uridine Diphospho-n-acetylenolpyruvylglucosamine Reductase, domain 2"/>
    <property type="match status" value="1"/>
</dbReference>
<evidence type="ECO:0000256" key="3">
    <source>
        <dbReference type="ARBA" id="ARBA00004496"/>
    </source>
</evidence>
<evidence type="ECO:0000256" key="1">
    <source>
        <dbReference type="ARBA" id="ARBA00001974"/>
    </source>
</evidence>
<keyword evidence="6 16" id="KW-0132">Cell division</keyword>
<dbReference type="Gene3D" id="3.30.465.10">
    <property type="match status" value="1"/>
</dbReference>
<evidence type="ECO:0000256" key="4">
    <source>
        <dbReference type="ARBA" id="ARBA00004752"/>
    </source>
</evidence>
<proteinExistence type="inferred from homology"/>
<evidence type="ECO:0000256" key="10">
    <source>
        <dbReference type="ARBA" id="ARBA00022960"/>
    </source>
</evidence>
<name>A0A5P6VQ74_PSEXY</name>
<dbReference type="InterPro" id="IPR016167">
    <property type="entry name" value="FAD-bd_PCMH_sub1"/>
</dbReference>
<feature type="active site" evidence="16">
    <location>
        <position position="180"/>
    </location>
</feature>
<keyword evidence="11 16" id="KW-0573">Peptidoglycan synthesis</keyword>
<dbReference type="RefSeq" id="WP_151623211.1">
    <property type="nucleotide sequence ID" value="NZ_CP043028.1"/>
</dbReference>
<dbReference type="InterPro" id="IPR006094">
    <property type="entry name" value="Oxid_FAD_bind_N"/>
</dbReference>
<accession>A0A5P6VQ74</accession>
<dbReference type="GO" id="GO:0005829">
    <property type="term" value="C:cytosol"/>
    <property type="evidence" value="ECO:0007669"/>
    <property type="project" value="TreeGrafter"/>
</dbReference>
<keyword evidence="8 16" id="KW-0274">FAD</keyword>
<keyword evidence="12 16" id="KW-0560">Oxidoreductase</keyword>
<comment type="subcellular location">
    <subcellularLocation>
        <location evidence="3 16">Cytoplasm</location>
    </subcellularLocation>
</comment>
<dbReference type="NCBIfam" id="TIGR00179">
    <property type="entry name" value="murB"/>
    <property type="match status" value="1"/>
</dbReference>
<keyword evidence="10 16" id="KW-0133">Cell shape</keyword>
<comment type="cofactor">
    <cofactor evidence="1 16">
        <name>FAD</name>
        <dbReference type="ChEBI" id="CHEBI:57692"/>
    </cofactor>
</comment>
<keyword evidence="9 16" id="KW-0521">NADP</keyword>
<feature type="active site" description="Proton donor" evidence="16">
    <location>
        <position position="230"/>
    </location>
</feature>
<dbReference type="InterPro" id="IPR016166">
    <property type="entry name" value="FAD-bd_PCMH"/>
</dbReference>
<dbReference type="PANTHER" id="PTHR21071:SF4">
    <property type="entry name" value="UDP-N-ACETYLENOLPYRUVOYLGLUCOSAMINE REDUCTASE"/>
    <property type="match status" value="1"/>
</dbReference>
<evidence type="ECO:0000256" key="9">
    <source>
        <dbReference type="ARBA" id="ARBA00022857"/>
    </source>
</evidence>
<dbReference type="GO" id="GO:0071555">
    <property type="term" value="P:cell wall organization"/>
    <property type="evidence" value="ECO:0007669"/>
    <property type="project" value="UniProtKB-KW"/>
</dbReference>
<keyword evidence="5 16" id="KW-0963">Cytoplasm</keyword>
<feature type="active site" evidence="16">
    <location>
        <position position="300"/>
    </location>
</feature>
<evidence type="ECO:0000256" key="11">
    <source>
        <dbReference type="ARBA" id="ARBA00022984"/>
    </source>
</evidence>
<evidence type="ECO:0000313" key="19">
    <source>
        <dbReference type="Proteomes" id="UP000327030"/>
    </source>
</evidence>
<dbReference type="SUPFAM" id="SSF56176">
    <property type="entry name" value="FAD-binding/transporter-associated domain-like"/>
    <property type="match status" value="1"/>
</dbReference>
<dbReference type="InterPro" id="IPR003170">
    <property type="entry name" value="MurB"/>
</dbReference>
<dbReference type="Pfam" id="PF01565">
    <property type="entry name" value="FAD_binding_4"/>
    <property type="match status" value="1"/>
</dbReference>
<evidence type="ECO:0000256" key="15">
    <source>
        <dbReference type="ARBA" id="ARBA00048914"/>
    </source>
</evidence>
<dbReference type="InterPro" id="IPR036318">
    <property type="entry name" value="FAD-bd_PCMH-like_sf"/>
</dbReference>
<dbReference type="PANTHER" id="PTHR21071">
    <property type="entry name" value="UDP-N-ACETYLENOLPYRUVOYLGLUCOSAMINE REDUCTASE"/>
    <property type="match status" value="1"/>
</dbReference>
<dbReference type="HAMAP" id="MF_00037">
    <property type="entry name" value="MurB"/>
    <property type="match status" value="1"/>
</dbReference>
<dbReference type="GO" id="GO:0008360">
    <property type="term" value="P:regulation of cell shape"/>
    <property type="evidence" value="ECO:0007669"/>
    <property type="project" value="UniProtKB-KW"/>
</dbReference>
<dbReference type="NCBIfam" id="NF010480">
    <property type="entry name" value="PRK13905.1"/>
    <property type="match status" value="1"/>
</dbReference>
<evidence type="ECO:0000256" key="14">
    <source>
        <dbReference type="ARBA" id="ARBA00023316"/>
    </source>
</evidence>
<evidence type="ECO:0000256" key="13">
    <source>
        <dbReference type="ARBA" id="ARBA00023306"/>
    </source>
</evidence>
<comment type="similarity">
    <text evidence="16">Belongs to the MurB family.</text>
</comment>
<comment type="function">
    <text evidence="2 16">Cell wall formation.</text>
</comment>
<keyword evidence="13 16" id="KW-0131">Cell cycle</keyword>
<dbReference type="EMBL" id="CP043028">
    <property type="protein sequence ID" value="QFJ54727.1"/>
    <property type="molecule type" value="Genomic_DNA"/>
</dbReference>
<gene>
    <name evidence="16 18" type="primary">murB</name>
    <name evidence="18" type="ORF">FXF36_07650</name>
</gene>
<protein>
    <recommendedName>
        <fullName evidence="16">UDP-N-acetylenolpyruvoylglucosamine reductase</fullName>
        <ecNumber evidence="16">1.3.1.98</ecNumber>
    </recommendedName>
    <alternativeName>
        <fullName evidence="16">UDP-N-acetylmuramate dehydrogenase</fullName>
    </alternativeName>
</protein>
<dbReference type="InterPro" id="IPR036635">
    <property type="entry name" value="MurB_C_sf"/>
</dbReference>
<keyword evidence="14 16" id="KW-0961">Cell wall biogenesis/degradation</keyword>
<feature type="domain" description="FAD-binding PCMH-type" evidence="17">
    <location>
        <begin position="36"/>
        <end position="201"/>
    </location>
</feature>
<keyword evidence="7 16" id="KW-0285">Flavoprotein</keyword>
<dbReference type="OrthoDB" id="9804753at2"/>
<dbReference type="InterPro" id="IPR016169">
    <property type="entry name" value="FAD-bd_PCMH_sub2"/>
</dbReference>
<comment type="pathway">
    <text evidence="4 16">Cell wall biogenesis; peptidoglycan biosynthesis.</text>
</comment>
<dbReference type="AlphaFoldDB" id="A0A5P6VQ74"/>
<dbReference type="GO" id="GO:0009252">
    <property type="term" value="P:peptidoglycan biosynthetic process"/>
    <property type="evidence" value="ECO:0007669"/>
    <property type="project" value="UniProtKB-UniRule"/>
</dbReference>
<dbReference type="KEGG" id="pxv:FXF36_07650"/>
<evidence type="ECO:0000256" key="12">
    <source>
        <dbReference type="ARBA" id="ARBA00023002"/>
    </source>
</evidence>
<dbReference type="PROSITE" id="PS51387">
    <property type="entry name" value="FAD_PCMH"/>
    <property type="match status" value="1"/>
</dbReference>
<dbReference type="GO" id="GO:0008762">
    <property type="term" value="F:UDP-N-acetylmuramate dehydrogenase activity"/>
    <property type="evidence" value="ECO:0007669"/>
    <property type="project" value="UniProtKB-UniRule"/>
</dbReference>
<dbReference type="Pfam" id="PF02873">
    <property type="entry name" value="MurB_C"/>
    <property type="match status" value="1"/>
</dbReference>
<dbReference type="GO" id="GO:0071949">
    <property type="term" value="F:FAD binding"/>
    <property type="evidence" value="ECO:0007669"/>
    <property type="project" value="InterPro"/>
</dbReference>
<evidence type="ECO:0000256" key="6">
    <source>
        <dbReference type="ARBA" id="ARBA00022618"/>
    </source>
</evidence>
<evidence type="ECO:0000256" key="5">
    <source>
        <dbReference type="ARBA" id="ARBA00022490"/>
    </source>
</evidence>
<reference evidence="19" key="1">
    <citation type="submission" date="2019-08" db="EMBL/GenBank/DDBJ databases">
        <title>Complete Genome Sequence of the Polysaccharide-Degrading Rumen Bacterium Pseudobutyrivibrio xylanivorans MA3014.</title>
        <authorList>
            <person name="Palevich N."/>
            <person name="Maclean P.H."/>
            <person name="Kelly W.J."/>
            <person name="Leahy S.C."/>
            <person name="Rakonjac J."/>
            <person name="Attwood G.T."/>
        </authorList>
    </citation>
    <scope>NUCLEOTIDE SEQUENCE [LARGE SCALE GENOMIC DNA]</scope>
    <source>
        <strain evidence="19">MA3014</strain>
    </source>
</reference>